<name>A0A4Y3PSE9_BREPA</name>
<protein>
    <submittedName>
        <fullName evidence="2">Uncharacterized protein</fullName>
    </submittedName>
</protein>
<organism evidence="2 3">
    <name type="scientific">Brevibacillus parabrevis</name>
    <dbReference type="NCBI Taxonomy" id="54914"/>
    <lineage>
        <taxon>Bacteria</taxon>
        <taxon>Bacillati</taxon>
        <taxon>Bacillota</taxon>
        <taxon>Bacilli</taxon>
        <taxon>Bacillales</taxon>
        <taxon>Paenibacillaceae</taxon>
        <taxon>Brevibacillus</taxon>
    </lineage>
</organism>
<comment type="caution">
    <text evidence="2">The sequence shown here is derived from an EMBL/GenBank/DDBJ whole genome shotgun (WGS) entry which is preliminary data.</text>
</comment>
<dbReference type="EMBL" id="BJMH01000066">
    <property type="protein sequence ID" value="GEB35885.1"/>
    <property type="molecule type" value="Genomic_DNA"/>
</dbReference>
<accession>A0A4Y3PSE9</accession>
<dbReference type="AlphaFoldDB" id="A0A4Y3PSE9"/>
<dbReference type="RefSeq" id="WP_122964554.1">
    <property type="nucleotide sequence ID" value="NZ_BJMH01000066.1"/>
</dbReference>
<evidence type="ECO:0000313" key="2">
    <source>
        <dbReference type="EMBL" id="GEB35885.1"/>
    </source>
</evidence>
<dbReference type="Proteomes" id="UP000316882">
    <property type="component" value="Unassembled WGS sequence"/>
</dbReference>
<keyword evidence="1" id="KW-0175">Coiled coil</keyword>
<evidence type="ECO:0000256" key="1">
    <source>
        <dbReference type="SAM" id="Coils"/>
    </source>
</evidence>
<evidence type="ECO:0000313" key="3">
    <source>
        <dbReference type="Proteomes" id="UP000316882"/>
    </source>
</evidence>
<reference evidence="2 3" key="1">
    <citation type="submission" date="2019-06" db="EMBL/GenBank/DDBJ databases">
        <title>Whole genome shotgun sequence of Brevibacillus parabrevis NBRC 12334.</title>
        <authorList>
            <person name="Hosoyama A."/>
            <person name="Uohara A."/>
            <person name="Ohji S."/>
            <person name="Ichikawa N."/>
        </authorList>
    </citation>
    <scope>NUCLEOTIDE SEQUENCE [LARGE SCALE GENOMIC DNA]</scope>
    <source>
        <strain evidence="2 3">NBRC 12334</strain>
    </source>
</reference>
<sequence>MRDDGKDLAVCKAATDGPWYANTSWLGWLASEVTTNPGASAYEWVCQLWYRDEEVMRNHTANARFIAEARESLLHWIERAQAAEAEVDRLRKEHHFDRIELN</sequence>
<keyword evidence="3" id="KW-1185">Reference proteome</keyword>
<feature type="coiled-coil region" evidence="1">
    <location>
        <begin position="66"/>
        <end position="100"/>
    </location>
</feature>
<proteinExistence type="predicted"/>
<gene>
    <name evidence="2" type="ORF">BPA01_54650</name>
</gene>